<gene>
    <name evidence="2" type="ORF">CLUMA_CG005464</name>
</gene>
<keyword evidence="1" id="KW-0812">Transmembrane</keyword>
<keyword evidence="1" id="KW-0472">Membrane</keyword>
<dbReference type="AlphaFoldDB" id="A0A1J1HWC2"/>
<keyword evidence="3" id="KW-1185">Reference proteome</keyword>
<keyword evidence="1" id="KW-1133">Transmembrane helix</keyword>
<sequence length="91" mass="10611">MNHSSECFLCFLTLIQPNETFVTLAFEAFIYLFWDILYLHILQCTSLKKVTTNKTNKINQLNSTDNARNKSQGSFRVTTVFKLTRKQDITI</sequence>
<name>A0A1J1HWC2_9DIPT</name>
<reference evidence="2 3" key="1">
    <citation type="submission" date="2015-04" db="EMBL/GenBank/DDBJ databases">
        <authorList>
            <person name="Syromyatnikov M.Y."/>
            <person name="Popov V.N."/>
        </authorList>
    </citation>
    <scope>NUCLEOTIDE SEQUENCE [LARGE SCALE GENOMIC DNA]</scope>
</reference>
<protein>
    <submittedName>
        <fullName evidence="2">CLUMA_CG005464, isoform A</fullName>
    </submittedName>
</protein>
<evidence type="ECO:0000313" key="2">
    <source>
        <dbReference type="EMBL" id="CRK91842.1"/>
    </source>
</evidence>
<dbReference type="Proteomes" id="UP000183832">
    <property type="component" value="Unassembled WGS sequence"/>
</dbReference>
<dbReference type="EMBL" id="CVRI01000021">
    <property type="protein sequence ID" value="CRK91842.1"/>
    <property type="molecule type" value="Genomic_DNA"/>
</dbReference>
<evidence type="ECO:0000256" key="1">
    <source>
        <dbReference type="SAM" id="Phobius"/>
    </source>
</evidence>
<organism evidence="2 3">
    <name type="scientific">Clunio marinus</name>
    <dbReference type="NCBI Taxonomy" id="568069"/>
    <lineage>
        <taxon>Eukaryota</taxon>
        <taxon>Metazoa</taxon>
        <taxon>Ecdysozoa</taxon>
        <taxon>Arthropoda</taxon>
        <taxon>Hexapoda</taxon>
        <taxon>Insecta</taxon>
        <taxon>Pterygota</taxon>
        <taxon>Neoptera</taxon>
        <taxon>Endopterygota</taxon>
        <taxon>Diptera</taxon>
        <taxon>Nematocera</taxon>
        <taxon>Chironomoidea</taxon>
        <taxon>Chironomidae</taxon>
        <taxon>Clunio</taxon>
    </lineage>
</organism>
<feature type="transmembrane region" description="Helical" evidence="1">
    <location>
        <begin position="20"/>
        <end position="39"/>
    </location>
</feature>
<accession>A0A1J1HWC2</accession>
<evidence type="ECO:0000313" key="3">
    <source>
        <dbReference type="Proteomes" id="UP000183832"/>
    </source>
</evidence>
<proteinExistence type="predicted"/>